<keyword evidence="5" id="KW-0378">Hydrolase</keyword>
<keyword evidence="9" id="KW-1185">Reference proteome</keyword>
<dbReference type="EMBL" id="GL882895">
    <property type="protein sequence ID" value="EGF76712.1"/>
    <property type="molecule type" value="Genomic_DNA"/>
</dbReference>
<evidence type="ECO:0000259" key="7">
    <source>
        <dbReference type="PROSITE" id="PS51767"/>
    </source>
</evidence>
<evidence type="ECO:0000313" key="8">
    <source>
        <dbReference type="EMBL" id="EGF76712.1"/>
    </source>
</evidence>
<keyword evidence="3" id="KW-0732">Signal</keyword>
<evidence type="ECO:0000256" key="3">
    <source>
        <dbReference type="ARBA" id="ARBA00022729"/>
    </source>
</evidence>
<evidence type="ECO:0000256" key="2">
    <source>
        <dbReference type="ARBA" id="ARBA00022670"/>
    </source>
</evidence>
<dbReference type="GeneID" id="18244653"/>
<evidence type="ECO:0000313" key="9">
    <source>
        <dbReference type="Proteomes" id="UP000007241"/>
    </source>
</evidence>
<accession>F4PDP1</accession>
<dbReference type="RefSeq" id="XP_006682694.1">
    <property type="nucleotide sequence ID" value="XM_006682631.1"/>
</dbReference>
<evidence type="ECO:0000256" key="1">
    <source>
        <dbReference type="ARBA" id="ARBA00007447"/>
    </source>
</evidence>
<name>F4PDP1_BATDJ</name>
<dbReference type="Pfam" id="PF00026">
    <property type="entry name" value="Asp"/>
    <property type="match status" value="1"/>
</dbReference>
<reference evidence="8 9" key="1">
    <citation type="submission" date="2009-12" db="EMBL/GenBank/DDBJ databases">
        <title>The draft genome of Batrachochytrium dendrobatidis.</title>
        <authorList>
            <consortium name="US DOE Joint Genome Institute (JGI-PGF)"/>
            <person name="Kuo A."/>
            <person name="Salamov A."/>
            <person name="Schmutz J."/>
            <person name="Lucas S."/>
            <person name="Pitluck S."/>
            <person name="Rosenblum E."/>
            <person name="Stajich J."/>
            <person name="Eisen M."/>
            <person name="Grigoriev I.V."/>
        </authorList>
    </citation>
    <scope>NUCLEOTIDE SEQUENCE [LARGE SCALE GENOMIC DNA]</scope>
    <source>
        <strain evidence="9">JAM81 / FGSC 10211</strain>
    </source>
</reference>
<evidence type="ECO:0000256" key="5">
    <source>
        <dbReference type="ARBA" id="ARBA00022801"/>
    </source>
</evidence>
<dbReference type="Gene3D" id="2.40.70.10">
    <property type="entry name" value="Acid Proteases"/>
    <property type="match status" value="2"/>
</dbReference>
<dbReference type="InterPro" id="IPR033121">
    <property type="entry name" value="PEPTIDASE_A1"/>
</dbReference>
<proteinExistence type="inferred from homology"/>
<organism evidence="8 9">
    <name type="scientific">Batrachochytrium dendrobatidis (strain JAM81 / FGSC 10211)</name>
    <name type="common">Frog chytrid fungus</name>
    <dbReference type="NCBI Taxonomy" id="684364"/>
    <lineage>
        <taxon>Eukaryota</taxon>
        <taxon>Fungi</taxon>
        <taxon>Fungi incertae sedis</taxon>
        <taxon>Chytridiomycota</taxon>
        <taxon>Chytridiomycota incertae sedis</taxon>
        <taxon>Chytridiomycetes</taxon>
        <taxon>Rhizophydiales</taxon>
        <taxon>Rhizophydiales incertae sedis</taxon>
        <taxon>Batrachochytrium</taxon>
    </lineage>
</organism>
<sequence>MLRYILLSFQVVTAVRVSLLDSEQSSAQLNGRLSKRSPLPLNGDASKCFQMKIQANGINLNVLVDSATSDLIVPLSTLNNYRGPTLPDTKRGEPVSGSYGSGATWKGYGFLATVNIPDTGIIATNSPTVGIYQQSIEPTVISGEPRQGVFGFAYPSLSYYHTSPESVMDAWYKSKTILKNQVATQLCPYGLSEKSYIDIGNTDSTKKCGTNGESVAWVYSPSLDFFTVSIRNILVNDRPVILPVAFKENEFQQNSFSYIDTCSRSIRLPHLVLDGLIGAITASRAFQPPLTTMETLAFFWQRDVIDTLKYTIDWKKLPTLSFVLDTGVPKKKKGSYSTVKITLGPKDYLQQIGPNQYLFSVGFGSETSITLGIPFMTRLKVVFDREGGRIGFGPGCGCDTPTDGYPTIMNERKVLWPLPRSKWSRFKHTVAQKLSELYISFK</sequence>
<dbReference type="SUPFAM" id="SSF50630">
    <property type="entry name" value="Acid proteases"/>
    <property type="match status" value="1"/>
</dbReference>
<dbReference type="AlphaFoldDB" id="F4PDP1"/>
<keyword evidence="2" id="KW-0645">Protease</keyword>
<keyword evidence="4" id="KW-0064">Aspartyl protease</keyword>
<evidence type="ECO:0000256" key="4">
    <source>
        <dbReference type="ARBA" id="ARBA00022750"/>
    </source>
</evidence>
<gene>
    <name evidence="8" type="ORF">BATDEDRAFT_92488</name>
</gene>
<dbReference type="GO" id="GO:0004190">
    <property type="term" value="F:aspartic-type endopeptidase activity"/>
    <property type="evidence" value="ECO:0007669"/>
    <property type="project" value="UniProtKB-KW"/>
</dbReference>
<dbReference type="HOGENOM" id="CLU_037528_0_0_1"/>
<dbReference type="FunFam" id="2.40.70.10:FF:000089">
    <property type="entry name" value="Uncharacterized protein"/>
    <property type="match status" value="1"/>
</dbReference>
<dbReference type="Proteomes" id="UP000007241">
    <property type="component" value="Unassembled WGS sequence"/>
</dbReference>
<dbReference type="InterPro" id="IPR001461">
    <property type="entry name" value="Aspartic_peptidase_A1"/>
</dbReference>
<dbReference type="GO" id="GO:0006508">
    <property type="term" value="P:proteolysis"/>
    <property type="evidence" value="ECO:0007669"/>
    <property type="project" value="UniProtKB-KW"/>
</dbReference>
<dbReference type="InterPro" id="IPR021109">
    <property type="entry name" value="Peptidase_aspartic_dom_sf"/>
</dbReference>
<dbReference type="PANTHER" id="PTHR47965">
    <property type="entry name" value="ASPARTYL PROTEASE-RELATED"/>
    <property type="match status" value="1"/>
</dbReference>
<dbReference type="OrthoDB" id="2152801at2759"/>
<feature type="domain" description="Peptidase A1" evidence="7">
    <location>
        <begin position="47"/>
        <end position="393"/>
    </location>
</feature>
<dbReference type="PANTHER" id="PTHR47965:SF12">
    <property type="entry name" value="ASPARTIC PROTEINASE 3-RELATED"/>
    <property type="match status" value="1"/>
</dbReference>
<keyword evidence="6" id="KW-0865">Zymogen</keyword>
<evidence type="ECO:0000256" key="6">
    <source>
        <dbReference type="ARBA" id="ARBA00023145"/>
    </source>
</evidence>
<protein>
    <recommendedName>
        <fullName evidence="7">Peptidase A1 domain-containing protein</fullName>
    </recommendedName>
</protein>
<dbReference type="InParanoid" id="F4PDP1"/>
<comment type="similarity">
    <text evidence="1">Belongs to the peptidase A1 family.</text>
</comment>
<dbReference type="PROSITE" id="PS51767">
    <property type="entry name" value="PEPTIDASE_A1"/>
    <property type="match status" value="1"/>
</dbReference>